<feature type="compositionally biased region" description="Basic and acidic residues" evidence="1">
    <location>
        <begin position="541"/>
        <end position="598"/>
    </location>
</feature>
<keyword evidence="3" id="KW-1185">Reference proteome</keyword>
<reference evidence="2" key="1">
    <citation type="submission" date="2020-06" db="EMBL/GenBank/DDBJ databases">
        <authorList>
            <consortium name="Plant Systems Biology data submission"/>
        </authorList>
    </citation>
    <scope>NUCLEOTIDE SEQUENCE</scope>
    <source>
        <strain evidence="2">D6</strain>
    </source>
</reference>
<dbReference type="AlphaFoldDB" id="A0A9N8E2K3"/>
<feature type="region of interest" description="Disordered" evidence="1">
    <location>
        <begin position="93"/>
        <end position="159"/>
    </location>
</feature>
<feature type="region of interest" description="Disordered" evidence="1">
    <location>
        <begin position="186"/>
        <end position="225"/>
    </location>
</feature>
<evidence type="ECO:0000313" key="3">
    <source>
        <dbReference type="Proteomes" id="UP001153069"/>
    </source>
</evidence>
<sequence>MGDRLKQQELVFGALDDEEPPYTQRQARGVTMAGTVAGAAMGGPVAALSIAAVLYMIVRTEGGVGDAARNIGDATANLTEKIDTAVDKTVKRVSQKARDTRRSIGQRISSWARGQHRDRSSLRANLSRRRRSRSSSRERASSWTYAGGDDGQMPLGRTPEYMRSASDAFHDDDSLSDVHKSVSDYYERAHKKSHSKKKKTKKTRSRPRGFGRIDGRHHRSVDKHSTAIEPKKNSQPSLLRRIVQNTIKEYSLSTEDLRRIAHFVASQVLAALGNCYPVATVKSSSLGEAVRENAITCRDFKLIGDHICHEVESAVSSSKLIQTNALSDTEVVDLAKQIVNEIMTTVSNSNLIHDQKLTANEMKSLAWYMKQQAEMHAYDSVVSSSVVTTIHEHSLSRNEMKSLACFVKIQAQTAVTTSTRFSSNAREFSNIAREMQSIGDTIERSGDYESKEDYSSASDDVASYADSHAVPPSDSDSESRFGFEQDDESRVESRFGSERDDESQVGSRYGCGKDDESRVECRNGFEQDDEESRAPSCYSDRGNDYDSRAGDYESRAGDNDSRASSRASEDEYSRASDYDSRDRSDYDSRDRSDYDSRASSRGSYSDGSYSRDDGYSYDGSGSYDSRGSGSYDDVSLRSDERSYDKKPRRSRYSKEEEKVGIDDSLLDFGPDEPLANNVQIVFGADESEDEFQDAQDAKDESDFEDAVEEEVFELEVQGSALVEATEEEKKDDATPPMFQIEIMQDPEEARELALHTIGKLLLS</sequence>
<feature type="compositionally biased region" description="Low complexity" evidence="1">
    <location>
        <begin position="616"/>
        <end position="633"/>
    </location>
</feature>
<feature type="compositionally biased region" description="Basic and acidic residues" evidence="1">
    <location>
        <begin position="477"/>
        <end position="498"/>
    </location>
</feature>
<feature type="compositionally biased region" description="Basic and acidic residues" evidence="1">
    <location>
        <begin position="652"/>
        <end position="661"/>
    </location>
</feature>
<accession>A0A9N8E2K3</accession>
<evidence type="ECO:0000256" key="1">
    <source>
        <dbReference type="SAM" id="MobiDB-lite"/>
    </source>
</evidence>
<feature type="region of interest" description="Disordered" evidence="1">
    <location>
        <begin position="442"/>
        <end position="672"/>
    </location>
</feature>
<evidence type="ECO:0000313" key="2">
    <source>
        <dbReference type="EMBL" id="CAB9513333.1"/>
    </source>
</evidence>
<organism evidence="2 3">
    <name type="scientific">Seminavis robusta</name>
    <dbReference type="NCBI Taxonomy" id="568900"/>
    <lineage>
        <taxon>Eukaryota</taxon>
        <taxon>Sar</taxon>
        <taxon>Stramenopiles</taxon>
        <taxon>Ochrophyta</taxon>
        <taxon>Bacillariophyta</taxon>
        <taxon>Bacillariophyceae</taxon>
        <taxon>Bacillariophycidae</taxon>
        <taxon>Naviculales</taxon>
        <taxon>Naviculaceae</taxon>
        <taxon>Seminavis</taxon>
    </lineage>
</organism>
<feature type="compositionally biased region" description="Basic and acidic residues" evidence="1">
    <location>
        <begin position="634"/>
        <end position="645"/>
    </location>
</feature>
<feature type="compositionally biased region" description="Low complexity" evidence="1">
    <location>
        <begin position="599"/>
        <end position="608"/>
    </location>
</feature>
<feature type="compositionally biased region" description="Basic and acidic residues" evidence="1">
    <location>
        <begin position="511"/>
        <end position="525"/>
    </location>
</feature>
<protein>
    <submittedName>
        <fullName evidence="2">Uncharacterized protein</fullName>
    </submittedName>
</protein>
<dbReference type="Proteomes" id="UP001153069">
    <property type="component" value="Unassembled WGS sequence"/>
</dbReference>
<feature type="compositionally biased region" description="Basic residues" evidence="1">
    <location>
        <begin position="189"/>
        <end position="221"/>
    </location>
</feature>
<proteinExistence type="predicted"/>
<comment type="caution">
    <text evidence="2">The sequence shown here is derived from an EMBL/GenBank/DDBJ whole genome shotgun (WGS) entry which is preliminary data.</text>
</comment>
<dbReference type="EMBL" id="CAICTM010000584">
    <property type="protein sequence ID" value="CAB9513333.1"/>
    <property type="molecule type" value="Genomic_DNA"/>
</dbReference>
<name>A0A9N8E2K3_9STRA</name>
<feature type="compositionally biased region" description="Low complexity" evidence="1">
    <location>
        <begin position="455"/>
        <end position="470"/>
    </location>
</feature>
<gene>
    <name evidence="2" type="ORF">SEMRO_585_G171020.2</name>
</gene>
<feature type="compositionally biased region" description="Basic and acidic residues" evidence="1">
    <location>
        <begin position="442"/>
        <end position="454"/>
    </location>
</feature>
<feature type="compositionally biased region" description="Basic and acidic residues" evidence="1">
    <location>
        <begin position="93"/>
        <end position="102"/>
    </location>
</feature>